<feature type="region of interest" description="Disordered" evidence="1">
    <location>
        <begin position="1"/>
        <end position="22"/>
    </location>
</feature>
<name>X0Y231_9ZZZZ</name>
<comment type="caution">
    <text evidence="2">The sequence shown here is derived from an EMBL/GenBank/DDBJ whole genome shotgun (WGS) entry which is preliminary data.</text>
</comment>
<gene>
    <name evidence="2" type="ORF">S01H1_80761</name>
</gene>
<organism evidence="2">
    <name type="scientific">marine sediment metagenome</name>
    <dbReference type="NCBI Taxonomy" id="412755"/>
    <lineage>
        <taxon>unclassified sequences</taxon>
        <taxon>metagenomes</taxon>
        <taxon>ecological metagenomes</taxon>
    </lineage>
</organism>
<evidence type="ECO:0000256" key="1">
    <source>
        <dbReference type="SAM" id="MobiDB-lite"/>
    </source>
</evidence>
<accession>X0Y231</accession>
<reference evidence="2" key="1">
    <citation type="journal article" date="2014" name="Front. Microbiol.">
        <title>High frequency of phylogenetically diverse reductive dehalogenase-homologous genes in deep subseafloor sedimentary metagenomes.</title>
        <authorList>
            <person name="Kawai M."/>
            <person name="Futagami T."/>
            <person name="Toyoda A."/>
            <person name="Takaki Y."/>
            <person name="Nishi S."/>
            <person name="Hori S."/>
            <person name="Arai W."/>
            <person name="Tsubouchi T."/>
            <person name="Morono Y."/>
            <person name="Uchiyama I."/>
            <person name="Ito T."/>
            <person name="Fujiyama A."/>
            <person name="Inagaki F."/>
            <person name="Takami H."/>
        </authorList>
    </citation>
    <scope>NUCLEOTIDE SEQUENCE</scope>
    <source>
        <strain evidence="2">Expedition CK06-06</strain>
    </source>
</reference>
<feature type="non-terminal residue" evidence="2">
    <location>
        <position position="81"/>
    </location>
</feature>
<proteinExistence type="predicted"/>
<evidence type="ECO:0000313" key="2">
    <source>
        <dbReference type="EMBL" id="GAG49899.1"/>
    </source>
</evidence>
<dbReference type="EMBL" id="BARS01054567">
    <property type="protein sequence ID" value="GAG49899.1"/>
    <property type="molecule type" value="Genomic_DNA"/>
</dbReference>
<sequence length="81" mass="9125">MTPKPRRGAPRSPIPNDEERPLRTLSEMLADGAAQEAGRKDGGFGCKKCGCRDFKVLRTRHSRTGIRRQRQCRNCGTRLNT</sequence>
<dbReference type="AlphaFoldDB" id="X0Y231"/>
<protein>
    <submittedName>
        <fullName evidence="2">Uncharacterized protein</fullName>
    </submittedName>
</protein>